<evidence type="ECO:0000313" key="1">
    <source>
        <dbReference type="EMBL" id="KAK7481009.1"/>
    </source>
</evidence>
<proteinExistence type="predicted"/>
<dbReference type="Proteomes" id="UP001519460">
    <property type="component" value="Unassembled WGS sequence"/>
</dbReference>
<name>A0ABD0K180_9CAEN</name>
<accession>A0ABD0K180</accession>
<evidence type="ECO:0000313" key="2">
    <source>
        <dbReference type="Proteomes" id="UP001519460"/>
    </source>
</evidence>
<comment type="caution">
    <text evidence="1">The sequence shown here is derived from an EMBL/GenBank/DDBJ whole genome shotgun (WGS) entry which is preliminary data.</text>
</comment>
<dbReference type="AlphaFoldDB" id="A0ABD0K180"/>
<protein>
    <submittedName>
        <fullName evidence="1">Uncharacterized protein</fullName>
    </submittedName>
</protein>
<gene>
    <name evidence="1" type="ORF">BaRGS_00027728</name>
</gene>
<sequence length="132" mass="15294">SHWPSVCPVNASYVARVIIRFQTASFMLGLQTIGNHAAEEECIWEEGYNEYVMQHAAVKCLSLDQLLRNVDNHLFYFQTAADTRKSRSFITCSRSFFFLLLCTQSRNDRTFAHKNQTERKKEVGKKKIIALQ</sequence>
<reference evidence="1 2" key="1">
    <citation type="journal article" date="2023" name="Sci. Data">
        <title>Genome assembly of the Korean intertidal mud-creeper Batillaria attramentaria.</title>
        <authorList>
            <person name="Patra A.K."/>
            <person name="Ho P.T."/>
            <person name="Jun S."/>
            <person name="Lee S.J."/>
            <person name="Kim Y."/>
            <person name="Won Y.J."/>
        </authorList>
    </citation>
    <scope>NUCLEOTIDE SEQUENCE [LARGE SCALE GENOMIC DNA]</scope>
    <source>
        <strain evidence="1">Wonlab-2016</strain>
    </source>
</reference>
<feature type="non-terminal residue" evidence="1">
    <location>
        <position position="1"/>
    </location>
</feature>
<keyword evidence="2" id="KW-1185">Reference proteome</keyword>
<dbReference type="EMBL" id="JACVVK020000269">
    <property type="protein sequence ID" value="KAK7481009.1"/>
    <property type="molecule type" value="Genomic_DNA"/>
</dbReference>
<organism evidence="1 2">
    <name type="scientific">Batillaria attramentaria</name>
    <dbReference type="NCBI Taxonomy" id="370345"/>
    <lineage>
        <taxon>Eukaryota</taxon>
        <taxon>Metazoa</taxon>
        <taxon>Spiralia</taxon>
        <taxon>Lophotrochozoa</taxon>
        <taxon>Mollusca</taxon>
        <taxon>Gastropoda</taxon>
        <taxon>Caenogastropoda</taxon>
        <taxon>Sorbeoconcha</taxon>
        <taxon>Cerithioidea</taxon>
        <taxon>Batillariidae</taxon>
        <taxon>Batillaria</taxon>
    </lineage>
</organism>